<organism evidence="1">
    <name type="scientific">Vibrio cyclitrophicus</name>
    <dbReference type="NCBI Taxonomy" id="47951"/>
    <lineage>
        <taxon>Bacteria</taxon>
        <taxon>Pseudomonadati</taxon>
        <taxon>Pseudomonadota</taxon>
        <taxon>Gammaproteobacteria</taxon>
        <taxon>Vibrionales</taxon>
        <taxon>Vibrionaceae</taxon>
        <taxon>Vibrio</taxon>
    </lineage>
</organism>
<name>A0A7Z1MIS2_9VIBR</name>
<dbReference type="EMBL" id="MDBS01000032">
    <property type="protein sequence ID" value="PMP28180.1"/>
    <property type="molecule type" value="Genomic_DNA"/>
</dbReference>
<evidence type="ECO:0000313" key="1">
    <source>
        <dbReference type="EMBL" id="PMP28180.1"/>
    </source>
</evidence>
<dbReference type="AlphaFoldDB" id="A0A7Z1MIS2"/>
<accession>A0A7Z1MIS2</accession>
<sequence>MKENENKRVVQVRKLKMPRVKCLFRKKKAPLQCRATYIIVKSKPIPRLSDFSPHVTVTTQHAKED</sequence>
<gene>
    <name evidence="1" type="ORF">BCS90_20270</name>
</gene>
<protein>
    <submittedName>
        <fullName evidence="1">Uncharacterized protein</fullName>
    </submittedName>
</protein>
<proteinExistence type="predicted"/>
<comment type="caution">
    <text evidence="1">The sequence shown here is derived from an EMBL/GenBank/DDBJ whole genome shotgun (WGS) entry which is preliminary data.</text>
</comment>
<reference evidence="1" key="1">
    <citation type="submission" date="2016-07" db="EMBL/GenBank/DDBJ databases">
        <authorList>
            <person name="Kauffman K."/>
            <person name="Arevalo P."/>
            <person name="Polz M.F."/>
        </authorList>
    </citation>
    <scope>NUCLEOTIDE SEQUENCE</scope>
    <source>
        <strain evidence="1">10N.222.46.E12</strain>
    </source>
</reference>
<reference evidence="1" key="2">
    <citation type="journal article" date="2018" name="Nature">
        <title>A major lineage of non-tailed dsDNA viruses as unrecognized killers of marine bacteria.</title>
        <authorList>
            <person name="Kauffman K.M."/>
            <person name="Hussain F.A."/>
            <person name="Yang J."/>
            <person name="Arevalo P."/>
            <person name="Brown J.M."/>
            <person name="Chang W.K."/>
            <person name="VanInsberghe D."/>
            <person name="Elsherbini J."/>
            <person name="Sharma R.S."/>
            <person name="Cutler M.B."/>
            <person name="Kelly L."/>
            <person name="Polz M.F."/>
        </authorList>
    </citation>
    <scope>NUCLEOTIDE SEQUENCE</scope>
    <source>
        <strain evidence="1">10N.222.46.E12</strain>
    </source>
</reference>